<accession>A0A448WHD1</accession>
<reference evidence="1" key="1">
    <citation type="submission" date="2018-11" db="EMBL/GenBank/DDBJ databases">
        <authorList>
            <consortium name="Pathogen Informatics"/>
        </authorList>
    </citation>
    <scope>NUCLEOTIDE SEQUENCE</scope>
</reference>
<proteinExistence type="predicted"/>
<dbReference type="EMBL" id="CAAALY010012843">
    <property type="protein sequence ID" value="VEL11786.1"/>
    <property type="molecule type" value="Genomic_DNA"/>
</dbReference>
<dbReference type="AlphaFoldDB" id="A0A448WHD1"/>
<protein>
    <submittedName>
        <fullName evidence="1">Uncharacterized protein</fullName>
    </submittedName>
</protein>
<name>A0A448WHD1_9PLAT</name>
<evidence type="ECO:0000313" key="2">
    <source>
        <dbReference type="Proteomes" id="UP000784294"/>
    </source>
</evidence>
<keyword evidence="2" id="KW-1185">Reference proteome</keyword>
<organism evidence="1 2">
    <name type="scientific">Protopolystoma xenopodis</name>
    <dbReference type="NCBI Taxonomy" id="117903"/>
    <lineage>
        <taxon>Eukaryota</taxon>
        <taxon>Metazoa</taxon>
        <taxon>Spiralia</taxon>
        <taxon>Lophotrochozoa</taxon>
        <taxon>Platyhelminthes</taxon>
        <taxon>Monogenea</taxon>
        <taxon>Polyopisthocotylea</taxon>
        <taxon>Polystomatidea</taxon>
        <taxon>Polystomatidae</taxon>
        <taxon>Protopolystoma</taxon>
    </lineage>
</organism>
<sequence>MDEGQFSREAWVDSWYISVYASVYASLKAYASDPSSYPASIPEAKVMDRGGGIWCQGAGSVREWEASISCHLLAALMESLLSPVSKPTLSRRRLTVCSFLFPLSPARSIHISLPLPLPLPLSFSLSPLRRILVLSSTGRPGHLCNRLINLPHRFPV</sequence>
<dbReference type="Proteomes" id="UP000784294">
    <property type="component" value="Unassembled WGS sequence"/>
</dbReference>
<gene>
    <name evidence="1" type="ORF">PXEA_LOCUS5226</name>
</gene>
<evidence type="ECO:0000313" key="1">
    <source>
        <dbReference type="EMBL" id="VEL11786.1"/>
    </source>
</evidence>
<comment type="caution">
    <text evidence="1">The sequence shown here is derived from an EMBL/GenBank/DDBJ whole genome shotgun (WGS) entry which is preliminary data.</text>
</comment>